<dbReference type="Proteomes" id="UP001652623">
    <property type="component" value="Chromosome 1"/>
</dbReference>
<dbReference type="InterPro" id="IPR006459">
    <property type="entry name" value="CASP/CASPL"/>
</dbReference>
<evidence type="ECO:0000256" key="1">
    <source>
        <dbReference type="ARBA" id="ARBA00004651"/>
    </source>
</evidence>
<dbReference type="GeneID" id="107424598"/>
<comment type="subcellular location">
    <subcellularLocation>
        <location evidence="1 8">Cell membrane</location>
        <topology evidence="1 8">Multi-pass membrane protein</topology>
    </subcellularLocation>
</comment>
<feature type="transmembrane region" description="Helical" evidence="8">
    <location>
        <begin position="146"/>
        <end position="168"/>
    </location>
</feature>
<keyword evidence="6 8" id="KW-1133">Transmembrane helix</keyword>
<feature type="transmembrane region" description="Helical" evidence="8">
    <location>
        <begin position="116"/>
        <end position="139"/>
    </location>
</feature>
<dbReference type="Pfam" id="PF04535">
    <property type="entry name" value="CASP_dom"/>
    <property type="match status" value="1"/>
</dbReference>
<feature type="transmembrane region" description="Helical" evidence="8">
    <location>
        <begin position="76"/>
        <end position="96"/>
    </location>
</feature>
<accession>A0A6P4A3Z5</accession>
<dbReference type="AlphaFoldDB" id="A0A6P4A3Z5"/>
<dbReference type="GO" id="GO:0005886">
    <property type="term" value="C:plasma membrane"/>
    <property type="evidence" value="ECO:0007669"/>
    <property type="project" value="UniProtKB-SubCell"/>
</dbReference>
<evidence type="ECO:0000256" key="4">
    <source>
        <dbReference type="ARBA" id="ARBA00022475"/>
    </source>
</evidence>
<keyword evidence="7 8" id="KW-0472">Membrane</keyword>
<keyword evidence="4 8" id="KW-1003">Cell membrane</keyword>
<proteinExistence type="inferred from homology"/>
<dbReference type="PANTHER" id="PTHR36488:SF8">
    <property type="entry name" value="CASP-LIKE PROTEIN 1U1"/>
    <property type="match status" value="1"/>
</dbReference>
<keyword evidence="10" id="KW-1185">Reference proteome</keyword>
<evidence type="ECO:0000256" key="7">
    <source>
        <dbReference type="ARBA" id="ARBA00023136"/>
    </source>
</evidence>
<dbReference type="InterPro" id="IPR044173">
    <property type="entry name" value="CASPL"/>
</dbReference>
<evidence type="ECO:0000256" key="5">
    <source>
        <dbReference type="ARBA" id="ARBA00022692"/>
    </source>
</evidence>
<sequence>MGKKKEASAQPPIYLPNTIHLSVLFYTFSLLRLKNVKYPTFKTWKGPSISFFTFNSILKLKPPSWSTMTKRNIFTLLLRLLAFGLALAATIVMVTSHDSANVLNLTFKAKYSNTPAFMYFVIVEAIACGYSLVALFLSCKSLLWRLVVILDVVVTVLLGSSISAALAIGQVGKKGNSHAGWLPICGQVPKFCDHVTGALVAGFVAAILYLVLLLHTIYTALNPLFVEKP</sequence>
<feature type="domain" description="Casparian strip membrane protein" evidence="9">
    <location>
        <begin position="70"/>
        <end position="208"/>
    </location>
</feature>
<dbReference type="RefSeq" id="XP_015889932.3">
    <property type="nucleotide sequence ID" value="XM_016034446.4"/>
</dbReference>
<evidence type="ECO:0000256" key="6">
    <source>
        <dbReference type="ARBA" id="ARBA00022989"/>
    </source>
</evidence>
<evidence type="ECO:0000313" key="10">
    <source>
        <dbReference type="Proteomes" id="UP001652623"/>
    </source>
</evidence>
<evidence type="ECO:0000259" key="9">
    <source>
        <dbReference type="Pfam" id="PF04535"/>
    </source>
</evidence>
<evidence type="ECO:0000256" key="8">
    <source>
        <dbReference type="RuleBase" id="RU361233"/>
    </source>
</evidence>
<dbReference type="PANTHER" id="PTHR36488">
    <property type="entry name" value="CASP-LIKE PROTEIN 1U1"/>
    <property type="match status" value="1"/>
</dbReference>
<comment type="similarity">
    <text evidence="2 8">Belongs to the Casparian strip membrane proteins (CASP) family.</text>
</comment>
<dbReference type="NCBIfam" id="TIGR01569">
    <property type="entry name" value="A_tha_TIGR01569"/>
    <property type="match status" value="1"/>
</dbReference>
<keyword evidence="5 8" id="KW-0812">Transmembrane</keyword>
<evidence type="ECO:0000256" key="3">
    <source>
        <dbReference type="ARBA" id="ARBA00011489"/>
    </source>
</evidence>
<gene>
    <name evidence="11" type="primary">LOC107424598</name>
</gene>
<evidence type="ECO:0000256" key="2">
    <source>
        <dbReference type="ARBA" id="ARBA00007651"/>
    </source>
</evidence>
<dbReference type="InterPro" id="IPR006702">
    <property type="entry name" value="CASP_dom"/>
</dbReference>
<dbReference type="InParanoid" id="A0A6P4A3Z5"/>
<reference evidence="10" key="1">
    <citation type="submission" date="2025-05" db="UniProtKB">
        <authorList>
            <consortium name="RefSeq"/>
        </authorList>
    </citation>
    <scope>NUCLEOTIDE SEQUENCE [LARGE SCALE GENOMIC DNA]</scope>
</reference>
<reference evidence="11" key="2">
    <citation type="submission" date="2025-08" db="UniProtKB">
        <authorList>
            <consortium name="RefSeq"/>
        </authorList>
    </citation>
    <scope>IDENTIFICATION</scope>
    <source>
        <tissue evidence="11">Seedling</tissue>
    </source>
</reference>
<comment type="subunit">
    <text evidence="3 8">Homodimer and heterodimers.</text>
</comment>
<feature type="transmembrane region" description="Helical" evidence="8">
    <location>
        <begin position="198"/>
        <end position="221"/>
    </location>
</feature>
<evidence type="ECO:0000313" key="11">
    <source>
        <dbReference type="RefSeq" id="XP_015889932.3"/>
    </source>
</evidence>
<protein>
    <recommendedName>
        <fullName evidence="8">CASP-like protein</fullName>
    </recommendedName>
</protein>
<name>A0A6P4A3Z5_ZIZJJ</name>
<dbReference type="KEGG" id="zju:107424598"/>
<organism evidence="10 11">
    <name type="scientific">Ziziphus jujuba</name>
    <name type="common">Chinese jujube</name>
    <name type="synonym">Ziziphus sativa</name>
    <dbReference type="NCBI Taxonomy" id="326968"/>
    <lineage>
        <taxon>Eukaryota</taxon>
        <taxon>Viridiplantae</taxon>
        <taxon>Streptophyta</taxon>
        <taxon>Embryophyta</taxon>
        <taxon>Tracheophyta</taxon>
        <taxon>Spermatophyta</taxon>
        <taxon>Magnoliopsida</taxon>
        <taxon>eudicotyledons</taxon>
        <taxon>Gunneridae</taxon>
        <taxon>Pentapetalae</taxon>
        <taxon>rosids</taxon>
        <taxon>fabids</taxon>
        <taxon>Rosales</taxon>
        <taxon>Rhamnaceae</taxon>
        <taxon>Paliureae</taxon>
        <taxon>Ziziphus</taxon>
    </lineage>
</organism>